<dbReference type="GO" id="GO:0005829">
    <property type="term" value="C:cytosol"/>
    <property type="evidence" value="ECO:0007669"/>
    <property type="project" value="TreeGrafter"/>
</dbReference>
<dbReference type="Gene3D" id="3.40.50.2020">
    <property type="match status" value="1"/>
</dbReference>
<dbReference type="GO" id="GO:0006166">
    <property type="term" value="P:purine ribonucleoside salvage"/>
    <property type="evidence" value="ECO:0007669"/>
    <property type="project" value="UniProtKB-KW"/>
</dbReference>
<dbReference type="GO" id="GO:0046100">
    <property type="term" value="P:hypoxanthine metabolic process"/>
    <property type="evidence" value="ECO:0007669"/>
    <property type="project" value="TreeGrafter"/>
</dbReference>
<evidence type="ECO:0000256" key="9">
    <source>
        <dbReference type="ARBA" id="ARBA00022723"/>
    </source>
</evidence>
<evidence type="ECO:0000313" key="15">
    <source>
        <dbReference type="EMBL" id="CAE0496028.1"/>
    </source>
</evidence>
<comment type="catalytic activity">
    <reaction evidence="13">
        <text>IMP + diphosphate = hypoxanthine + 5-phospho-alpha-D-ribose 1-diphosphate</text>
        <dbReference type="Rhea" id="RHEA:17973"/>
        <dbReference type="ChEBI" id="CHEBI:17368"/>
        <dbReference type="ChEBI" id="CHEBI:33019"/>
        <dbReference type="ChEBI" id="CHEBI:58017"/>
        <dbReference type="ChEBI" id="CHEBI:58053"/>
        <dbReference type="EC" id="2.4.2.8"/>
    </reaction>
</comment>
<keyword evidence="12 13" id="KW-0460">Magnesium</keyword>
<keyword evidence="11 13" id="KW-0547">Nucleotide-binding</keyword>
<accession>A0A7S3VP59</accession>
<evidence type="ECO:0000256" key="12">
    <source>
        <dbReference type="ARBA" id="ARBA00022842"/>
    </source>
</evidence>
<dbReference type="InterPro" id="IPR050408">
    <property type="entry name" value="HGPRT"/>
</dbReference>
<reference evidence="15" key="1">
    <citation type="submission" date="2021-01" db="EMBL/GenBank/DDBJ databases">
        <authorList>
            <person name="Corre E."/>
            <person name="Pelletier E."/>
            <person name="Niang G."/>
            <person name="Scheremetjew M."/>
            <person name="Finn R."/>
            <person name="Kale V."/>
            <person name="Holt S."/>
            <person name="Cochrane G."/>
            <person name="Meng A."/>
            <person name="Brown T."/>
            <person name="Cohen L."/>
        </authorList>
    </citation>
    <scope>NUCLEOTIDE SEQUENCE</scope>
    <source>
        <strain evidence="15">CCMP1320</strain>
    </source>
</reference>
<gene>
    <name evidence="15" type="ORF">DTER00134_LOCUS11101</name>
</gene>
<keyword evidence="6 13" id="KW-0963">Cytoplasm</keyword>
<evidence type="ECO:0000256" key="8">
    <source>
        <dbReference type="ARBA" id="ARBA00022679"/>
    </source>
</evidence>
<dbReference type="GO" id="GO:0000287">
    <property type="term" value="F:magnesium ion binding"/>
    <property type="evidence" value="ECO:0007669"/>
    <property type="project" value="TreeGrafter"/>
</dbReference>
<dbReference type="GO" id="GO:0006178">
    <property type="term" value="P:guanine salvage"/>
    <property type="evidence" value="ECO:0007669"/>
    <property type="project" value="TreeGrafter"/>
</dbReference>
<evidence type="ECO:0000256" key="5">
    <source>
        <dbReference type="ARBA" id="ARBA00011895"/>
    </source>
</evidence>
<feature type="domain" description="Phosphoribosyltransferase" evidence="14">
    <location>
        <begin position="77"/>
        <end position="227"/>
    </location>
</feature>
<evidence type="ECO:0000256" key="7">
    <source>
        <dbReference type="ARBA" id="ARBA00022676"/>
    </source>
</evidence>
<comment type="pathway">
    <text evidence="3 13">Purine metabolism; IMP biosynthesis via salvage pathway; IMP from hypoxanthine: step 1/1.</text>
</comment>
<protein>
    <recommendedName>
        <fullName evidence="5 13">Hypoxanthine phosphoribosyltransferase</fullName>
        <ecNumber evidence="5 13">2.4.2.8</ecNumber>
    </recommendedName>
</protein>
<sequence>MLKHSCLRAPSVRHLQSHLHPRPTSILSHRGMVTLHHRELAHPVERSPHVGKAQAAQGSVDVAIHEDMERVLWSEDALKSRVKELGRQIAADYADKRPLVLGVLTGAFTFTADLVRGMEPCPAGTQVNFVRASSYGSSTESSGQPGLKVDLDLSTTKGRHVVLVEDIVDTGLTLTLLKAHLLQECQAASVSVVCLLDKAARRKVNIAPDYKGFDCPDFFIVGYGLDFNEYYRTLPYIGVLKPEMYK</sequence>
<evidence type="ECO:0000256" key="1">
    <source>
        <dbReference type="ARBA" id="ARBA00001946"/>
    </source>
</evidence>
<dbReference type="NCBIfam" id="TIGR01203">
    <property type="entry name" value="HGPRTase"/>
    <property type="match status" value="1"/>
</dbReference>
<dbReference type="GO" id="GO:0004422">
    <property type="term" value="F:hypoxanthine phosphoribosyltransferase activity"/>
    <property type="evidence" value="ECO:0007669"/>
    <property type="project" value="InterPro"/>
</dbReference>
<dbReference type="CDD" id="cd06223">
    <property type="entry name" value="PRTases_typeI"/>
    <property type="match status" value="1"/>
</dbReference>
<dbReference type="FunFam" id="3.40.50.2020:FF:000006">
    <property type="entry name" value="Hypoxanthine phosphoribosyltransferase"/>
    <property type="match status" value="1"/>
</dbReference>
<evidence type="ECO:0000256" key="4">
    <source>
        <dbReference type="ARBA" id="ARBA00008391"/>
    </source>
</evidence>
<evidence type="ECO:0000256" key="10">
    <source>
        <dbReference type="ARBA" id="ARBA00022726"/>
    </source>
</evidence>
<organism evidence="15">
    <name type="scientific">Dunaliella tertiolecta</name>
    <name type="common">Green alga</name>
    <dbReference type="NCBI Taxonomy" id="3047"/>
    <lineage>
        <taxon>Eukaryota</taxon>
        <taxon>Viridiplantae</taxon>
        <taxon>Chlorophyta</taxon>
        <taxon>core chlorophytes</taxon>
        <taxon>Chlorophyceae</taxon>
        <taxon>CS clade</taxon>
        <taxon>Chlamydomonadales</taxon>
        <taxon>Dunaliellaceae</taxon>
        <taxon>Dunaliella</taxon>
    </lineage>
</organism>
<keyword evidence="9 13" id="KW-0479">Metal-binding</keyword>
<evidence type="ECO:0000256" key="11">
    <source>
        <dbReference type="ARBA" id="ARBA00022741"/>
    </source>
</evidence>
<dbReference type="SUPFAM" id="SSF53271">
    <property type="entry name" value="PRTase-like"/>
    <property type="match status" value="1"/>
</dbReference>
<keyword evidence="8 13" id="KW-0808">Transferase</keyword>
<proteinExistence type="inferred from homology"/>
<keyword evidence="7 13" id="KW-0328">Glycosyltransferase</keyword>
<dbReference type="Pfam" id="PF00156">
    <property type="entry name" value="Pribosyltran"/>
    <property type="match status" value="1"/>
</dbReference>
<name>A0A7S3VP59_DUNTE</name>
<dbReference type="PANTHER" id="PTHR43340">
    <property type="entry name" value="HYPOXANTHINE-GUANINE PHOSPHORIBOSYLTRANSFERASE"/>
    <property type="match status" value="1"/>
</dbReference>
<dbReference type="UniPathway" id="UPA00591">
    <property type="reaction ID" value="UER00648"/>
</dbReference>
<comment type="similarity">
    <text evidence="4 13">Belongs to the purine/pyrimidine phosphoribosyltransferase family.</text>
</comment>
<dbReference type="AlphaFoldDB" id="A0A7S3VP59"/>
<comment type="subcellular location">
    <subcellularLocation>
        <location evidence="2 13">Cytoplasm</location>
    </subcellularLocation>
</comment>
<dbReference type="GO" id="GO:0000166">
    <property type="term" value="F:nucleotide binding"/>
    <property type="evidence" value="ECO:0007669"/>
    <property type="project" value="UniProtKB-KW"/>
</dbReference>
<dbReference type="InterPro" id="IPR005904">
    <property type="entry name" value="Hxn_phspho_trans"/>
</dbReference>
<dbReference type="GO" id="GO:0032263">
    <property type="term" value="P:GMP salvage"/>
    <property type="evidence" value="ECO:0007669"/>
    <property type="project" value="TreeGrafter"/>
</dbReference>
<evidence type="ECO:0000256" key="13">
    <source>
        <dbReference type="RuleBase" id="RU364099"/>
    </source>
</evidence>
<evidence type="ECO:0000256" key="2">
    <source>
        <dbReference type="ARBA" id="ARBA00004496"/>
    </source>
</evidence>
<evidence type="ECO:0000256" key="6">
    <source>
        <dbReference type="ARBA" id="ARBA00022490"/>
    </source>
</evidence>
<comment type="cofactor">
    <cofactor evidence="1 13">
        <name>Mg(2+)</name>
        <dbReference type="ChEBI" id="CHEBI:18420"/>
    </cofactor>
</comment>
<keyword evidence="10 13" id="KW-0660">Purine salvage</keyword>
<dbReference type="EC" id="2.4.2.8" evidence="5 13"/>
<evidence type="ECO:0000259" key="14">
    <source>
        <dbReference type="Pfam" id="PF00156"/>
    </source>
</evidence>
<dbReference type="GO" id="GO:0032264">
    <property type="term" value="P:IMP salvage"/>
    <property type="evidence" value="ECO:0007669"/>
    <property type="project" value="UniProtKB-UniPathway"/>
</dbReference>
<evidence type="ECO:0000256" key="3">
    <source>
        <dbReference type="ARBA" id="ARBA00004669"/>
    </source>
</evidence>
<dbReference type="InterPro" id="IPR029057">
    <property type="entry name" value="PRTase-like"/>
</dbReference>
<dbReference type="PANTHER" id="PTHR43340:SF1">
    <property type="entry name" value="HYPOXANTHINE PHOSPHORIBOSYLTRANSFERASE"/>
    <property type="match status" value="1"/>
</dbReference>
<dbReference type="EMBL" id="HBIP01018762">
    <property type="protein sequence ID" value="CAE0496028.1"/>
    <property type="molecule type" value="Transcribed_RNA"/>
</dbReference>
<dbReference type="InterPro" id="IPR000836">
    <property type="entry name" value="PRTase_dom"/>
</dbReference>